<keyword evidence="2" id="KW-1185">Reference proteome</keyword>
<comment type="caution">
    <text evidence="1">The sequence shown here is derived from an EMBL/GenBank/DDBJ whole genome shotgun (WGS) entry which is preliminary data.</text>
</comment>
<reference evidence="1 2" key="1">
    <citation type="submission" date="2019-09" db="EMBL/GenBank/DDBJ databases">
        <title>Characterization of the phylogenetic diversity of two novel species belonging to the genus Bifidobacterium: Bifidobacterium cebidarum sp. nov. and Bifidobacterium leontopitheci sp. nov.</title>
        <authorList>
            <person name="Lugli G.A."/>
            <person name="Duranti S."/>
            <person name="Milani C."/>
            <person name="Turroni F."/>
            <person name="Ventura M."/>
        </authorList>
    </citation>
    <scope>NUCLEOTIDE SEQUENCE [LARGE SCALE GENOMIC DNA]</scope>
    <source>
        <strain evidence="1 2">LMG 31471</strain>
    </source>
</reference>
<accession>A0A6I1GBM4</accession>
<evidence type="ECO:0000313" key="2">
    <source>
        <dbReference type="Proteomes" id="UP000441772"/>
    </source>
</evidence>
<sequence>MFSTQARTKVRKTSGVIRSVPSEYGPSSFLDRTYSYTHSEYVRLIIFNGPYP</sequence>
<dbReference type="Proteomes" id="UP000441772">
    <property type="component" value="Unassembled WGS sequence"/>
</dbReference>
<evidence type="ECO:0000313" key="1">
    <source>
        <dbReference type="EMBL" id="KAB7789000.1"/>
    </source>
</evidence>
<dbReference type="AlphaFoldDB" id="A0A6I1GBM4"/>
<organism evidence="1 2">
    <name type="scientific">Bifidobacterium leontopitheci</name>
    <dbReference type="NCBI Taxonomy" id="2650774"/>
    <lineage>
        <taxon>Bacteria</taxon>
        <taxon>Bacillati</taxon>
        <taxon>Actinomycetota</taxon>
        <taxon>Actinomycetes</taxon>
        <taxon>Bifidobacteriales</taxon>
        <taxon>Bifidobacteriaceae</taxon>
        <taxon>Bifidobacterium</taxon>
    </lineage>
</organism>
<dbReference type="EMBL" id="WBVT01000056">
    <property type="protein sequence ID" value="KAB7789000.1"/>
    <property type="molecule type" value="Genomic_DNA"/>
</dbReference>
<protein>
    <submittedName>
        <fullName evidence="1">Uncharacterized protein</fullName>
    </submittedName>
</protein>
<gene>
    <name evidence="1" type="ORF">F7D09_2057</name>
</gene>
<proteinExistence type="predicted"/>
<name>A0A6I1GBM4_9BIFI</name>